<name>A0A2P2N313_RHIMU</name>
<organism evidence="1">
    <name type="scientific">Rhizophora mucronata</name>
    <name type="common">Asiatic mangrove</name>
    <dbReference type="NCBI Taxonomy" id="61149"/>
    <lineage>
        <taxon>Eukaryota</taxon>
        <taxon>Viridiplantae</taxon>
        <taxon>Streptophyta</taxon>
        <taxon>Embryophyta</taxon>
        <taxon>Tracheophyta</taxon>
        <taxon>Spermatophyta</taxon>
        <taxon>Magnoliopsida</taxon>
        <taxon>eudicotyledons</taxon>
        <taxon>Gunneridae</taxon>
        <taxon>Pentapetalae</taxon>
        <taxon>rosids</taxon>
        <taxon>fabids</taxon>
        <taxon>Malpighiales</taxon>
        <taxon>Rhizophoraceae</taxon>
        <taxon>Rhizophora</taxon>
    </lineage>
</organism>
<proteinExistence type="predicted"/>
<accession>A0A2P2N313</accession>
<reference evidence="1" key="1">
    <citation type="submission" date="2018-02" db="EMBL/GenBank/DDBJ databases">
        <title>Rhizophora mucronata_Transcriptome.</title>
        <authorList>
            <person name="Meera S.P."/>
            <person name="Sreeshan A."/>
            <person name="Augustine A."/>
        </authorList>
    </citation>
    <scope>NUCLEOTIDE SEQUENCE</scope>
    <source>
        <tissue evidence="1">Leaf</tissue>
    </source>
</reference>
<protein>
    <submittedName>
        <fullName evidence="1">Uncharacterized protein</fullName>
    </submittedName>
</protein>
<sequence length="31" mass="3468">MSIACPIKLCQKVGTQREENMTHQYSLDTAA</sequence>
<evidence type="ECO:0000313" key="1">
    <source>
        <dbReference type="EMBL" id="MBX36861.1"/>
    </source>
</evidence>
<dbReference type="EMBL" id="GGEC01056377">
    <property type="protein sequence ID" value="MBX36861.1"/>
    <property type="molecule type" value="Transcribed_RNA"/>
</dbReference>
<dbReference type="AlphaFoldDB" id="A0A2P2N313"/>